<dbReference type="GO" id="GO:0016618">
    <property type="term" value="F:hydroxypyruvate reductase [NAD(P)H] activity"/>
    <property type="evidence" value="ECO:0007669"/>
    <property type="project" value="TreeGrafter"/>
</dbReference>
<dbReference type="GO" id="GO:0030267">
    <property type="term" value="F:glyoxylate reductase (NADPH) activity"/>
    <property type="evidence" value="ECO:0007669"/>
    <property type="project" value="TreeGrafter"/>
</dbReference>
<feature type="domain" description="D-isomer specific 2-hydroxyacid dehydrogenase NAD-binding" evidence="4">
    <location>
        <begin position="139"/>
        <end position="341"/>
    </location>
</feature>
<dbReference type="CDD" id="cd05301">
    <property type="entry name" value="GDH"/>
    <property type="match status" value="1"/>
</dbReference>
<dbReference type="EMBL" id="JANVFU010000003">
    <property type="protein sequence ID" value="KAJ3748084.1"/>
    <property type="molecule type" value="Genomic_DNA"/>
</dbReference>
<dbReference type="SUPFAM" id="SSF52283">
    <property type="entry name" value="Formate/glycerate dehydrogenase catalytic domain-like"/>
    <property type="match status" value="1"/>
</dbReference>
<dbReference type="InterPro" id="IPR006140">
    <property type="entry name" value="D-isomer_DH_NAD-bd"/>
</dbReference>
<evidence type="ECO:0000313" key="5">
    <source>
        <dbReference type="EMBL" id="KAJ3748084.1"/>
    </source>
</evidence>
<evidence type="ECO:0000313" key="6">
    <source>
        <dbReference type="Proteomes" id="UP001142393"/>
    </source>
</evidence>
<organism evidence="5 6">
    <name type="scientific">Lentinula detonsa</name>
    <dbReference type="NCBI Taxonomy" id="2804962"/>
    <lineage>
        <taxon>Eukaryota</taxon>
        <taxon>Fungi</taxon>
        <taxon>Dikarya</taxon>
        <taxon>Basidiomycota</taxon>
        <taxon>Agaricomycotina</taxon>
        <taxon>Agaricomycetes</taxon>
        <taxon>Agaricomycetidae</taxon>
        <taxon>Agaricales</taxon>
        <taxon>Marasmiineae</taxon>
        <taxon>Omphalotaceae</taxon>
        <taxon>Lentinula</taxon>
    </lineage>
</organism>
<keyword evidence="6" id="KW-1185">Reference proteome</keyword>
<proteinExistence type="inferred from homology"/>
<comment type="similarity">
    <text evidence="2">Belongs to the D-isomer specific 2-hydroxyacid dehydrogenase family.</text>
</comment>
<dbReference type="AlphaFoldDB" id="A0A9W8P6V7"/>
<dbReference type="InterPro" id="IPR006139">
    <property type="entry name" value="D-isomer_2_OHA_DH_cat_dom"/>
</dbReference>
<dbReference type="PANTHER" id="PTHR10996:SF277">
    <property type="entry name" value="GLYOXYLATE REDUCTASE_HYDROXYPYRUVATE REDUCTASE"/>
    <property type="match status" value="1"/>
</dbReference>
<dbReference type="Pfam" id="PF02826">
    <property type="entry name" value="2-Hacid_dh_C"/>
    <property type="match status" value="1"/>
</dbReference>
<evidence type="ECO:0000256" key="2">
    <source>
        <dbReference type="RuleBase" id="RU003719"/>
    </source>
</evidence>
<dbReference type="Pfam" id="PF00389">
    <property type="entry name" value="2-Hacid_dh"/>
    <property type="match status" value="1"/>
</dbReference>
<reference evidence="5 6" key="1">
    <citation type="journal article" date="2023" name="Proc. Natl. Acad. Sci. U.S.A.">
        <title>A global phylogenomic analysis of the shiitake genus Lentinula.</title>
        <authorList>
            <person name="Sierra-Patev S."/>
            <person name="Min B."/>
            <person name="Naranjo-Ortiz M."/>
            <person name="Looney B."/>
            <person name="Konkel Z."/>
            <person name="Slot J.C."/>
            <person name="Sakamoto Y."/>
            <person name="Steenwyk J.L."/>
            <person name="Rokas A."/>
            <person name="Carro J."/>
            <person name="Camarero S."/>
            <person name="Ferreira P."/>
            <person name="Molpeceres G."/>
            <person name="Ruiz-Duenas F.J."/>
            <person name="Serrano A."/>
            <person name="Henrissat B."/>
            <person name="Drula E."/>
            <person name="Hughes K.W."/>
            <person name="Mata J.L."/>
            <person name="Ishikawa N.K."/>
            <person name="Vargas-Isla R."/>
            <person name="Ushijima S."/>
            <person name="Smith C.A."/>
            <person name="Donoghue J."/>
            <person name="Ahrendt S."/>
            <person name="Andreopoulos W."/>
            <person name="He G."/>
            <person name="LaButti K."/>
            <person name="Lipzen A."/>
            <person name="Ng V."/>
            <person name="Riley R."/>
            <person name="Sandor L."/>
            <person name="Barry K."/>
            <person name="Martinez A.T."/>
            <person name="Xiao Y."/>
            <person name="Gibbons J.G."/>
            <person name="Terashima K."/>
            <person name="Grigoriev I.V."/>
            <person name="Hibbett D."/>
        </authorList>
    </citation>
    <scope>NUCLEOTIDE SEQUENCE [LARGE SCALE GENOMIC DNA]</scope>
    <source>
        <strain evidence="5 6">TFB7810</strain>
    </source>
</reference>
<evidence type="ECO:0008006" key="7">
    <source>
        <dbReference type="Google" id="ProtNLM"/>
    </source>
</evidence>
<gene>
    <name evidence="5" type="ORF">DFH05DRAFT_1391537</name>
</gene>
<name>A0A9W8P6V7_9AGAR</name>
<evidence type="ECO:0000259" key="3">
    <source>
        <dbReference type="Pfam" id="PF00389"/>
    </source>
</evidence>
<dbReference type="PANTHER" id="PTHR10996">
    <property type="entry name" value="2-HYDROXYACID DEHYDROGENASE-RELATED"/>
    <property type="match status" value="1"/>
</dbReference>
<dbReference type="GO" id="GO:0051287">
    <property type="term" value="F:NAD binding"/>
    <property type="evidence" value="ECO:0007669"/>
    <property type="project" value="InterPro"/>
</dbReference>
<protein>
    <recommendedName>
        <fullName evidence="7">Glyoxylate reductase</fullName>
    </recommendedName>
</protein>
<dbReference type="Gene3D" id="3.40.50.720">
    <property type="entry name" value="NAD(P)-binding Rossmann-like Domain"/>
    <property type="match status" value="2"/>
</dbReference>
<dbReference type="InterPro" id="IPR050223">
    <property type="entry name" value="D-isomer_2-hydroxyacid_DH"/>
</dbReference>
<feature type="domain" description="D-isomer specific 2-hydroxyacid dehydrogenase catalytic" evidence="3">
    <location>
        <begin position="32"/>
        <end position="370"/>
    </location>
</feature>
<accession>A0A9W8P6V7</accession>
<keyword evidence="1 2" id="KW-0560">Oxidoreductase</keyword>
<sequence length="377" mass="41103">MLSDGSISQAVYQAQTRLTSLSSHLRTSKSKIVVCRDLGPDVMPLLTKRDDIEVVTWTEDCVCDREWLLKNISGAVGIVIVFSELVNAELLDAAGPNLKVVSTMSVGYEHIHVSELAKRNVRLGYTPDVLTDAVADISVMLALMAGRNANETMGIVREGLWPKFIWAPFALCGPQLSTSGISPSRTVGFLGFGRISHATLARLIPFGVTDCIYSSNPNSAASPKKERDEALLKQYQPQLKSLRPVDRDTLARESDVLFILAPGGPSTRHLIDEDFLRKMKKHSVLVNAGRGTVVDSDALAKALREKWIWGAGIDVVEGEPNIWKDHPLVREPRCNILPHIGSASFETRLAMATLAVENCLAGIVGQNMPAELDVKAS</sequence>
<dbReference type="Proteomes" id="UP001142393">
    <property type="component" value="Unassembled WGS sequence"/>
</dbReference>
<dbReference type="SUPFAM" id="SSF51735">
    <property type="entry name" value="NAD(P)-binding Rossmann-fold domains"/>
    <property type="match status" value="1"/>
</dbReference>
<dbReference type="InterPro" id="IPR036291">
    <property type="entry name" value="NAD(P)-bd_dom_sf"/>
</dbReference>
<evidence type="ECO:0000256" key="1">
    <source>
        <dbReference type="ARBA" id="ARBA00023002"/>
    </source>
</evidence>
<comment type="caution">
    <text evidence="5">The sequence shown here is derived from an EMBL/GenBank/DDBJ whole genome shotgun (WGS) entry which is preliminary data.</text>
</comment>
<dbReference type="GO" id="GO:0005829">
    <property type="term" value="C:cytosol"/>
    <property type="evidence" value="ECO:0007669"/>
    <property type="project" value="TreeGrafter"/>
</dbReference>
<evidence type="ECO:0000259" key="4">
    <source>
        <dbReference type="Pfam" id="PF02826"/>
    </source>
</evidence>